<dbReference type="AlphaFoldDB" id="A0AAJ6YFL4"/>
<dbReference type="SMART" id="SM00355">
    <property type="entry name" value="ZnF_C2H2"/>
    <property type="match status" value="3"/>
</dbReference>
<evidence type="ECO:0000259" key="8">
    <source>
        <dbReference type="PROSITE" id="PS50157"/>
    </source>
</evidence>
<evidence type="ECO:0000256" key="3">
    <source>
        <dbReference type="ARBA" id="ARBA00022737"/>
    </source>
</evidence>
<dbReference type="PROSITE" id="PS00028">
    <property type="entry name" value="ZINC_FINGER_C2H2_1"/>
    <property type="match status" value="3"/>
</dbReference>
<dbReference type="GO" id="GO:0000978">
    <property type="term" value="F:RNA polymerase II cis-regulatory region sequence-specific DNA binding"/>
    <property type="evidence" value="ECO:0007669"/>
    <property type="project" value="TreeGrafter"/>
</dbReference>
<keyword evidence="6" id="KW-0539">Nucleus</keyword>
<dbReference type="FunFam" id="3.30.160.60:FF:001732">
    <property type="entry name" value="Zgc:162936"/>
    <property type="match status" value="1"/>
</dbReference>
<dbReference type="FunFam" id="3.30.160.60:FF:002005">
    <property type="entry name" value="Zinc finger protein 200"/>
    <property type="match status" value="1"/>
</dbReference>
<dbReference type="InterPro" id="IPR013087">
    <property type="entry name" value="Znf_C2H2_type"/>
</dbReference>
<keyword evidence="2" id="KW-0479">Metal-binding</keyword>
<dbReference type="GO" id="GO:0000981">
    <property type="term" value="F:DNA-binding transcription factor activity, RNA polymerase II-specific"/>
    <property type="evidence" value="ECO:0007669"/>
    <property type="project" value="TreeGrafter"/>
</dbReference>
<organism evidence="9 10">
    <name type="scientific">Ceratosolen solmsi marchali</name>
    <dbReference type="NCBI Taxonomy" id="326594"/>
    <lineage>
        <taxon>Eukaryota</taxon>
        <taxon>Metazoa</taxon>
        <taxon>Ecdysozoa</taxon>
        <taxon>Arthropoda</taxon>
        <taxon>Hexapoda</taxon>
        <taxon>Insecta</taxon>
        <taxon>Pterygota</taxon>
        <taxon>Neoptera</taxon>
        <taxon>Endopterygota</taxon>
        <taxon>Hymenoptera</taxon>
        <taxon>Apocrita</taxon>
        <taxon>Proctotrupomorpha</taxon>
        <taxon>Chalcidoidea</taxon>
        <taxon>Agaonidae</taxon>
        <taxon>Agaoninae</taxon>
        <taxon>Ceratosolen</taxon>
    </lineage>
</organism>
<protein>
    <submittedName>
        <fullName evidence="10">Zinc finger protein 239-like</fullName>
    </submittedName>
</protein>
<evidence type="ECO:0000313" key="10">
    <source>
        <dbReference type="RefSeq" id="XP_011497179.1"/>
    </source>
</evidence>
<dbReference type="SUPFAM" id="SSF57667">
    <property type="entry name" value="beta-beta-alpha zinc fingers"/>
    <property type="match status" value="2"/>
</dbReference>
<keyword evidence="3" id="KW-0677">Repeat</keyword>
<dbReference type="Gene3D" id="3.30.160.60">
    <property type="entry name" value="Classic Zinc Finger"/>
    <property type="match status" value="3"/>
</dbReference>
<dbReference type="FunFam" id="3.30.160.60:FF:000744">
    <property type="entry name" value="zinc finger E-box-binding homeobox 1"/>
    <property type="match status" value="1"/>
</dbReference>
<sequence length="155" mass="17739">MSRDCRPGGYLVAAIASNDDVFSSAARRQCDICGKAFAKPCQLERHKRIHTGERPFKCDFCGKSFAQKSTLQMHQKRHTGDRPYCCPQCQRSFTQSGNLQTHLKRKHKLDPVETKRLAKTQQFVNYDPKLLPPPPSIEDPRALNFDDMSIVELFK</sequence>
<feature type="domain" description="C2H2-type" evidence="8">
    <location>
        <begin position="28"/>
        <end position="55"/>
    </location>
</feature>
<reference evidence="10" key="1">
    <citation type="submission" date="2025-08" db="UniProtKB">
        <authorList>
            <consortium name="RefSeq"/>
        </authorList>
    </citation>
    <scope>IDENTIFICATION</scope>
</reference>
<evidence type="ECO:0000256" key="5">
    <source>
        <dbReference type="ARBA" id="ARBA00022833"/>
    </source>
</evidence>
<keyword evidence="4 7" id="KW-0863">Zinc-finger</keyword>
<name>A0AAJ6YFL4_9HYME</name>
<dbReference type="GO" id="GO:0045893">
    <property type="term" value="P:positive regulation of DNA-templated transcription"/>
    <property type="evidence" value="ECO:0007669"/>
    <property type="project" value="UniProtKB-ARBA"/>
</dbReference>
<evidence type="ECO:0000256" key="6">
    <source>
        <dbReference type="ARBA" id="ARBA00023242"/>
    </source>
</evidence>
<dbReference type="PROSITE" id="PS50157">
    <property type="entry name" value="ZINC_FINGER_C2H2_2"/>
    <property type="match status" value="3"/>
</dbReference>
<dbReference type="GO" id="GO:0005634">
    <property type="term" value="C:nucleus"/>
    <property type="evidence" value="ECO:0007669"/>
    <property type="project" value="UniProtKB-SubCell"/>
</dbReference>
<proteinExistence type="predicted"/>
<feature type="domain" description="C2H2-type" evidence="8">
    <location>
        <begin position="56"/>
        <end position="83"/>
    </location>
</feature>
<gene>
    <name evidence="10" type="primary">LOC105361626</name>
</gene>
<dbReference type="GeneID" id="105361626"/>
<dbReference type="Pfam" id="PF13465">
    <property type="entry name" value="zf-H2C2_2"/>
    <property type="match status" value="1"/>
</dbReference>
<feature type="domain" description="C2H2-type" evidence="8">
    <location>
        <begin position="84"/>
        <end position="107"/>
    </location>
</feature>
<dbReference type="Proteomes" id="UP000695007">
    <property type="component" value="Unplaced"/>
</dbReference>
<dbReference type="GO" id="GO:0008270">
    <property type="term" value="F:zinc ion binding"/>
    <property type="evidence" value="ECO:0007669"/>
    <property type="project" value="UniProtKB-KW"/>
</dbReference>
<dbReference type="PANTHER" id="PTHR23235">
    <property type="entry name" value="KRUEPPEL-LIKE TRANSCRIPTION FACTOR"/>
    <property type="match status" value="1"/>
</dbReference>
<dbReference type="GO" id="GO:0005694">
    <property type="term" value="C:chromosome"/>
    <property type="evidence" value="ECO:0007669"/>
    <property type="project" value="UniProtKB-ARBA"/>
</dbReference>
<evidence type="ECO:0000256" key="4">
    <source>
        <dbReference type="ARBA" id="ARBA00022771"/>
    </source>
</evidence>
<keyword evidence="5" id="KW-0862">Zinc</keyword>
<dbReference type="RefSeq" id="XP_011497179.1">
    <property type="nucleotide sequence ID" value="XM_011498877.1"/>
</dbReference>
<evidence type="ECO:0000256" key="2">
    <source>
        <dbReference type="ARBA" id="ARBA00022723"/>
    </source>
</evidence>
<comment type="subcellular location">
    <subcellularLocation>
        <location evidence="1">Nucleus</location>
    </subcellularLocation>
</comment>
<evidence type="ECO:0000313" key="9">
    <source>
        <dbReference type="Proteomes" id="UP000695007"/>
    </source>
</evidence>
<dbReference type="Pfam" id="PF13894">
    <property type="entry name" value="zf-C2H2_4"/>
    <property type="match status" value="1"/>
</dbReference>
<evidence type="ECO:0000256" key="1">
    <source>
        <dbReference type="ARBA" id="ARBA00004123"/>
    </source>
</evidence>
<accession>A0AAJ6YFL4</accession>
<evidence type="ECO:0000256" key="7">
    <source>
        <dbReference type="PROSITE-ProRule" id="PRU00042"/>
    </source>
</evidence>
<dbReference type="PANTHER" id="PTHR23235:SF130">
    <property type="entry name" value="ZINC FINGER PROTEIN 367"/>
    <property type="match status" value="1"/>
</dbReference>
<dbReference type="InterPro" id="IPR036236">
    <property type="entry name" value="Znf_C2H2_sf"/>
</dbReference>
<keyword evidence="9" id="KW-1185">Reference proteome</keyword>
<dbReference type="KEGG" id="csol:105361626"/>